<name>A0A857DFP7_9FIRM</name>
<evidence type="ECO:0000259" key="2">
    <source>
        <dbReference type="Pfam" id="PF05685"/>
    </source>
</evidence>
<gene>
    <name evidence="3" type="ORF">GQ588_03140</name>
</gene>
<dbReference type="Proteomes" id="UP000430508">
    <property type="component" value="Chromosome"/>
</dbReference>
<organism evidence="3 4">
    <name type="scientific">Dehalobacter restrictus</name>
    <dbReference type="NCBI Taxonomy" id="55583"/>
    <lineage>
        <taxon>Bacteria</taxon>
        <taxon>Bacillati</taxon>
        <taxon>Bacillota</taxon>
        <taxon>Clostridia</taxon>
        <taxon>Eubacteriales</taxon>
        <taxon>Desulfitobacteriaceae</taxon>
        <taxon>Dehalobacter</taxon>
    </lineage>
</organism>
<protein>
    <submittedName>
        <fullName evidence="3">Type II toxin-antitoxin system prevent-host-death family antitoxin</fullName>
    </submittedName>
</protein>
<dbReference type="CDD" id="cd06260">
    <property type="entry name" value="DUF820-like"/>
    <property type="match status" value="1"/>
</dbReference>
<evidence type="ECO:0000256" key="1">
    <source>
        <dbReference type="ARBA" id="ARBA00009981"/>
    </source>
</evidence>
<dbReference type="Gene3D" id="3.90.1570.10">
    <property type="entry name" value="tt1808, chain A"/>
    <property type="match status" value="1"/>
</dbReference>
<dbReference type="AlphaFoldDB" id="A0A857DFP7"/>
<dbReference type="Pfam" id="PF05685">
    <property type="entry name" value="Uma2"/>
    <property type="match status" value="1"/>
</dbReference>
<dbReference type="PANTHER" id="PTHR36558">
    <property type="entry name" value="GLR1098 PROTEIN"/>
    <property type="match status" value="1"/>
</dbReference>
<dbReference type="RefSeq" id="WP_019226564.1">
    <property type="nucleotide sequence ID" value="NZ_CP046996.1"/>
</dbReference>
<sequence length="239" mass="27966">MEITSTEAQNNFGRYLKLAWFEDIIITKNGKKTVVVRRYEEPGKDVSVVAEKAEIYFWDQEKITYEDFLMLSESSENRYEYIDGEVYLLASPTYDHQCIIMEISNVLYNYFKGKKCRPLTSPFDVTLSVSDNKNVVQPDMIVICDTENINEKGRYTGVPTLVLEVLSDSTQKKDLLKKLNLYLQAGISEYWIVNPWRKEVYLYCFAELDIREYRVYQSSDTIKSLYFEGLSVPLEQLFS</sequence>
<dbReference type="EMBL" id="CP046996">
    <property type="protein sequence ID" value="QGZ99716.1"/>
    <property type="molecule type" value="Genomic_DNA"/>
</dbReference>
<dbReference type="InterPro" id="IPR011335">
    <property type="entry name" value="Restrct_endonuc-II-like"/>
</dbReference>
<comment type="similarity">
    <text evidence="1">Belongs to the phD/YefM antitoxin family.</text>
</comment>
<dbReference type="SUPFAM" id="SSF143120">
    <property type="entry name" value="YefM-like"/>
    <property type="match status" value="1"/>
</dbReference>
<reference evidence="3 4" key="1">
    <citation type="submission" date="2019-12" db="EMBL/GenBank/DDBJ databases">
        <title>Sequence classification of anaerobic respiratory reductive dehalogenases: First we see many, then we see few.</title>
        <authorList>
            <person name="Molenda O."/>
            <person name="Puentes Jacome L.A."/>
            <person name="Cao X."/>
            <person name="Nesbo C.L."/>
            <person name="Tang S."/>
            <person name="Morson N."/>
            <person name="Patron J."/>
            <person name="Lomheim L."/>
            <person name="Wishart D.S."/>
            <person name="Edwards E.A."/>
        </authorList>
    </citation>
    <scope>NUCLEOTIDE SEQUENCE [LARGE SCALE GENOMIC DNA]</scope>
    <source>
        <strain evidence="3 4">12DCA</strain>
    </source>
</reference>
<accession>A0A857DFP7</accession>
<evidence type="ECO:0000313" key="4">
    <source>
        <dbReference type="Proteomes" id="UP000430508"/>
    </source>
</evidence>
<proteinExistence type="inferred from homology"/>
<evidence type="ECO:0000313" key="3">
    <source>
        <dbReference type="EMBL" id="QGZ99716.1"/>
    </source>
</evidence>
<dbReference type="PANTHER" id="PTHR36558:SF1">
    <property type="entry name" value="RESTRICTION ENDONUCLEASE DOMAIN-CONTAINING PROTEIN-RELATED"/>
    <property type="match status" value="1"/>
</dbReference>
<dbReference type="InterPro" id="IPR008538">
    <property type="entry name" value="Uma2"/>
</dbReference>
<feature type="domain" description="Putative restriction endonuclease" evidence="2">
    <location>
        <begin position="66"/>
        <end position="234"/>
    </location>
</feature>
<dbReference type="NCBIfam" id="TIGR01552">
    <property type="entry name" value="phd_fam"/>
    <property type="match status" value="1"/>
</dbReference>
<dbReference type="InterPro" id="IPR012296">
    <property type="entry name" value="Nuclease_put_TT1808"/>
</dbReference>
<dbReference type="InterPro" id="IPR036165">
    <property type="entry name" value="YefM-like_sf"/>
</dbReference>
<dbReference type="SUPFAM" id="SSF52980">
    <property type="entry name" value="Restriction endonuclease-like"/>
    <property type="match status" value="1"/>
</dbReference>